<dbReference type="InterPro" id="IPR022742">
    <property type="entry name" value="Hydrolase_4"/>
</dbReference>
<evidence type="ECO:0000313" key="2">
    <source>
        <dbReference type="EMBL" id="SHN80682.1"/>
    </source>
</evidence>
<accession>A0A1M7UCA8</accession>
<dbReference type="Gene3D" id="3.40.50.1820">
    <property type="entry name" value="alpha/beta hydrolase"/>
    <property type="match status" value="1"/>
</dbReference>
<dbReference type="InterPro" id="IPR051044">
    <property type="entry name" value="MAG_DAG_Lipase"/>
</dbReference>
<name>A0A1M7UCA8_9ACTN</name>
<sequence length="272" mass="29510">MPFFDGSRGRIHHEAWLPDGEVRAVAVFCHGGFGEHLGLYEPLGRRLAADGIAVHALDAIGHGRSDGERDLMLSWDDYVDDARTLAGLAPTRHPDRPLVLMGHSAGGVAALLLAQRSPQLGRALVVSAPPAQPLPWVQELADEDVDEVDAPDPAEAFSTHPEYLDALRNDPLVHRGPVPPQTIEALMRTWPEIAAGVAEGRPSVPTLFLHGESDPMVPVEDSRALVARLPRATLRTFHGDLHDVLNEHDRDAVHDVVAEFVLAQVRPAAVRT</sequence>
<dbReference type="RefSeq" id="WP_072919260.1">
    <property type="nucleotide sequence ID" value="NZ_FRDM01000015.1"/>
</dbReference>
<organism evidence="2 3">
    <name type="scientific">Geodermatophilus obscurus</name>
    <dbReference type="NCBI Taxonomy" id="1861"/>
    <lineage>
        <taxon>Bacteria</taxon>
        <taxon>Bacillati</taxon>
        <taxon>Actinomycetota</taxon>
        <taxon>Actinomycetes</taxon>
        <taxon>Geodermatophilales</taxon>
        <taxon>Geodermatophilaceae</taxon>
        <taxon>Geodermatophilus</taxon>
    </lineage>
</organism>
<evidence type="ECO:0000313" key="3">
    <source>
        <dbReference type="Proteomes" id="UP000184428"/>
    </source>
</evidence>
<dbReference type="PRINTS" id="PR00111">
    <property type="entry name" value="ABHYDROLASE"/>
</dbReference>
<dbReference type="Proteomes" id="UP000184428">
    <property type="component" value="Unassembled WGS sequence"/>
</dbReference>
<dbReference type="InterPro" id="IPR029058">
    <property type="entry name" value="AB_hydrolase_fold"/>
</dbReference>
<dbReference type="InterPro" id="IPR000073">
    <property type="entry name" value="AB_hydrolase_1"/>
</dbReference>
<reference evidence="2 3" key="1">
    <citation type="submission" date="2016-12" db="EMBL/GenBank/DDBJ databases">
        <authorList>
            <person name="Song W.-J."/>
            <person name="Kurnit D.M."/>
        </authorList>
    </citation>
    <scope>NUCLEOTIDE SEQUENCE [LARGE SCALE GENOMIC DNA]</scope>
    <source>
        <strain evidence="2 3">DSM 43162</strain>
    </source>
</reference>
<gene>
    <name evidence="2" type="ORF">SAMN05660350_02970</name>
</gene>
<dbReference type="EMBL" id="FRDM01000015">
    <property type="protein sequence ID" value="SHN80682.1"/>
    <property type="molecule type" value="Genomic_DNA"/>
</dbReference>
<proteinExistence type="predicted"/>
<dbReference type="SUPFAM" id="SSF53474">
    <property type="entry name" value="alpha/beta-Hydrolases"/>
    <property type="match status" value="1"/>
</dbReference>
<dbReference type="GO" id="GO:0016787">
    <property type="term" value="F:hydrolase activity"/>
    <property type="evidence" value="ECO:0007669"/>
    <property type="project" value="UniProtKB-KW"/>
</dbReference>
<feature type="domain" description="Serine aminopeptidase S33" evidence="1">
    <location>
        <begin position="21"/>
        <end position="249"/>
    </location>
</feature>
<dbReference type="PANTHER" id="PTHR11614">
    <property type="entry name" value="PHOSPHOLIPASE-RELATED"/>
    <property type="match status" value="1"/>
</dbReference>
<evidence type="ECO:0000259" key="1">
    <source>
        <dbReference type="Pfam" id="PF12146"/>
    </source>
</evidence>
<dbReference type="Pfam" id="PF12146">
    <property type="entry name" value="Hydrolase_4"/>
    <property type="match status" value="1"/>
</dbReference>
<dbReference type="AlphaFoldDB" id="A0A1M7UCA8"/>
<protein>
    <submittedName>
        <fullName evidence="2">Lysophospholipase, alpha-beta hydrolase superfamily</fullName>
    </submittedName>
</protein>
<dbReference type="OrthoDB" id="9806902at2"/>
<keyword evidence="2" id="KW-0378">Hydrolase</keyword>